<name>A0A4R1S037_HYDET</name>
<evidence type="ECO:0000313" key="5">
    <source>
        <dbReference type="Proteomes" id="UP000295008"/>
    </source>
</evidence>
<dbReference type="PROSITE" id="PS51000">
    <property type="entry name" value="HTH_DEOR_2"/>
    <property type="match status" value="1"/>
</dbReference>
<organism evidence="4 5">
    <name type="scientific">Hydrogenispora ethanolica</name>
    <dbReference type="NCBI Taxonomy" id="1082276"/>
    <lineage>
        <taxon>Bacteria</taxon>
        <taxon>Bacillati</taxon>
        <taxon>Bacillota</taxon>
        <taxon>Hydrogenispora</taxon>
    </lineage>
</organism>
<evidence type="ECO:0000256" key="1">
    <source>
        <dbReference type="ARBA" id="ARBA00023015"/>
    </source>
</evidence>
<dbReference type="InterPro" id="IPR011991">
    <property type="entry name" value="ArsR-like_HTH"/>
</dbReference>
<keyword evidence="5" id="KW-1185">Reference proteome</keyword>
<keyword evidence="1" id="KW-0805">Transcription regulation</keyword>
<dbReference type="InterPro" id="IPR001034">
    <property type="entry name" value="DeoR_HTH"/>
</dbReference>
<dbReference type="InterPro" id="IPR050313">
    <property type="entry name" value="Carb_Metab_HTH_regulators"/>
</dbReference>
<gene>
    <name evidence="4" type="ORF">EDC14_100795</name>
</gene>
<protein>
    <submittedName>
        <fullName evidence="4">DeoR family transcriptional regulator</fullName>
    </submittedName>
</protein>
<dbReference type="RefSeq" id="WP_243662853.1">
    <property type="nucleotide sequence ID" value="NZ_SLUN01000007.1"/>
</dbReference>
<reference evidence="4 5" key="1">
    <citation type="submission" date="2019-03" db="EMBL/GenBank/DDBJ databases">
        <title>Genomic Encyclopedia of Type Strains, Phase IV (KMG-IV): sequencing the most valuable type-strain genomes for metagenomic binning, comparative biology and taxonomic classification.</title>
        <authorList>
            <person name="Goeker M."/>
        </authorList>
    </citation>
    <scope>NUCLEOTIDE SEQUENCE [LARGE SCALE GENOMIC DNA]</scope>
    <source>
        <strain evidence="4 5">LX-B</strain>
    </source>
</reference>
<dbReference type="Pfam" id="PF00455">
    <property type="entry name" value="DeoRC"/>
    <property type="match status" value="1"/>
</dbReference>
<dbReference type="Gene3D" id="1.10.10.10">
    <property type="entry name" value="Winged helix-like DNA-binding domain superfamily/Winged helix DNA-binding domain"/>
    <property type="match status" value="1"/>
</dbReference>
<dbReference type="PANTHER" id="PTHR30363">
    <property type="entry name" value="HTH-TYPE TRANSCRIPTIONAL REGULATOR SRLR-RELATED"/>
    <property type="match status" value="1"/>
</dbReference>
<dbReference type="InterPro" id="IPR036388">
    <property type="entry name" value="WH-like_DNA-bd_sf"/>
</dbReference>
<dbReference type="EMBL" id="SLUN01000007">
    <property type="protein sequence ID" value="TCL71632.1"/>
    <property type="molecule type" value="Genomic_DNA"/>
</dbReference>
<dbReference type="PRINTS" id="PR00037">
    <property type="entry name" value="HTHLACR"/>
</dbReference>
<dbReference type="Gene3D" id="3.40.50.1360">
    <property type="match status" value="1"/>
</dbReference>
<evidence type="ECO:0000313" key="4">
    <source>
        <dbReference type="EMBL" id="TCL71632.1"/>
    </source>
</evidence>
<dbReference type="PANTHER" id="PTHR30363:SF44">
    <property type="entry name" value="AGA OPERON TRANSCRIPTIONAL REPRESSOR-RELATED"/>
    <property type="match status" value="1"/>
</dbReference>
<dbReference type="AlphaFoldDB" id="A0A4R1S037"/>
<dbReference type="InterPro" id="IPR014036">
    <property type="entry name" value="DeoR-like_C"/>
</dbReference>
<proteinExistence type="predicted"/>
<keyword evidence="2" id="KW-0804">Transcription</keyword>
<dbReference type="GO" id="GO:0003700">
    <property type="term" value="F:DNA-binding transcription factor activity"/>
    <property type="evidence" value="ECO:0007669"/>
    <property type="project" value="InterPro"/>
</dbReference>
<accession>A0A4R1S037</accession>
<dbReference type="InterPro" id="IPR037171">
    <property type="entry name" value="NagB/RpiA_transferase-like"/>
</dbReference>
<dbReference type="InterPro" id="IPR036390">
    <property type="entry name" value="WH_DNA-bd_sf"/>
</dbReference>
<dbReference type="SUPFAM" id="SSF100950">
    <property type="entry name" value="NagB/RpiA/CoA transferase-like"/>
    <property type="match status" value="1"/>
</dbReference>
<dbReference type="SMART" id="SM00420">
    <property type="entry name" value="HTH_DEOR"/>
    <property type="match status" value="1"/>
</dbReference>
<evidence type="ECO:0000256" key="2">
    <source>
        <dbReference type="ARBA" id="ARBA00023163"/>
    </source>
</evidence>
<sequence>MKGVLTILSEERKRAILDILQEKPAVSVGELSDIFNVSDVTIRKVLKELDGFGYLKRTRGGAVSLSNSMREFEEKEKEKRNIREKKAIARCAYDYIRDGDTAFFDAGSTTLELIRLIKNGNKRNIVVVTNAINLAVEMIDAEDIELILIGGNVRHRILSCVGGITEKAIEGLFFDKVFLGTNSFDIEHGITTPNIYEAQVKQCMLRSAKQKILLTDSSKFHETSLAKVCPVTSIDLMITDWNAPPEYVQQLRELGVNVAVAEPVE</sequence>
<evidence type="ECO:0000259" key="3">
    <source>
        <dbReference type="PROSITE" id="PS51000"/>
    </source>
</evidence>
<feature type="domain" description="HTH deoR-type" evidence="3">
    <location>
        <begin position="9"/>
        <end position="64"/>
    </location>
</feature>
<dbReference type="SUPFAM" id="SSF46785">
    <property type="entry name" value="Winged helix' DNA-binding domain"/>
    <property type="match status" value="1"/>
</dbReference>
<dbReference type="Pfam" id="PF08220">
    <property type="entry name" value="HTH_DeoR"/>
    <property type="match status" value="1"/>
</dbReference>
<dbReference type="SMART" id="SM01134">
    <property type="entry name" value="DeoRC"/>
    <property type="match status" value="1"/>
</dbReference>
<dbReference type="CDD" id="cd00090">
    <property type="entry name" value="HTH_ARSR"/>
    <property type="match status" value="1"/>
</dbReference>
<dbReference type="Proteomes" id="UP000295008">
    <property type="component" value="Unassembled WGS sequence"/>
</dbReference>
<comment type="caution">
    <text evidence="4">The sequence shown here is derived from an EMBL/GenBank/DDBJ whole genome shotgun (WGS) entry which is preliminary data.</text>
</comment>